<feature type="domain" description="UspA" evidence="2">
    <location>
        <begin position="223"/>
        <end position="293"/>
    </location>
</feature>
<dbReference type="InterPro" id="IPR006016">
    <property type="entry name" value="UspA"/>
</dbReference>
<accession>A0ABQ2GH50</accession>
<dbReference type="Pfam" id="PF00582">
    <property type="entry name" value="Usp"/>
    <property type="match status" value="2"/>
</dbReference>
<reference evidence="4" key="1">
    <citation type="journal article" date="2019" name="Int. J. Syst. Evol. Microbiol.">
        <title>The Global Catalogue of Microorganisms (GCM) 10K type strain sequencing project: providing services to taxonomists for standard genome sequencing and annotation.</title>
        <authorList>
            <consortium name="The Broad Institute Genomics Platform"/>
            <consortium name="The Broad Institute Genome Sequencing Center for Infectious Disease"/>
            <person name="Wu L."/>
            <person name="Ma J."/>
        </authorList>
    </citation>
    <scope>NUCLEOTIDE SEQUENCE [LARGE SCALE GENOMIC DNA]</scope>
    <source>
        <strain evidence="4">JCM 13501</strain>
    </source>
</reference>
<organism evidence="3 4">
    <name type="scientific">Pseudomonas asuensis</name>
    <dbReference type="NCBI Taxonomy" id="1825787"/>
    <lineage>
        <taxon>Bacteria</taxon>
        <taxon>Pseudomonadati</taxon>
        <taxon>Pseudomonadota</taxon>
        <taxon>Gammaproteobacteria</taxon>
        <taxon>Pseudomonadales</taxon>
        <taxon>Pseudomonadaceae</taxon>
        <taxon>Pseudomonas</taxon>
    </lineage>
</organism>
<keyword evidence="4" id="KW-1185">Reference proteome</keyword>
<evidence type="ECO:0000256" key="1">
    <source>
        <dbReference type="ARBA" id="ARBA00008791"/>
    </source>
</evidence>
<comment type="caution">
    <text evidence="3">The sequence shown here is derived from an EMBL/GenBank/DDBJ whole genome shotgun (WGS) entry which is preliminary data.</text>
</comment>
<dbReference type="EMBL" id="BMNW01000001">
    <property type="protein sequence ID" value="GGL96243.1"/>
    <property type="molecule type" value="Genomic_DNA"/>
</dbReference>
<sequence>MHLNATDRGTVMNRIIACIDGSPATRGVCDYAAWASLKLDTPISLLHVLDRKHYPADSDLSGTIGLGSREHLLDELAKLDEKRRGLGLKQGQLLLEAAQEHVTKLGAQKTDTLQRHGDFLDTLQDMQAQSALLVMGRLGEETPPERLIGSHLESALRALTRPILVTPVAFEIPQRAMLAFDNSNSARKALEMMAESPLFQDLECHIVTVGKDNAENRQPQEDAATILRSIGLNVVTAIVEGDVELALEKYRKQQEIGLTVMGAYGHSRLRHFFMGSNTGNMLRTAGGALLVVR</sequence>
<dbReference type="InterPro" id="IPR006015">
    <property type="entry name" value="Universal_stress_UspA"/>
</dbReference>
<dbReference type="Proteomes" id="UP000616499">
    <property type="component" value="Unassembled WGS sequence"/>
</dbReference>
<dbReference type="Gene3D" id="3.40.50.12370">
    <property type="match status" value="1"/>
</dbReference>
<evidence type="ECO:0000313" key="3">
    <source>
        <dbReference type="EMBL" id="GGL96243.1"/>
    </source>
</evidence>
<gene>
    <name evidence="3" type="ORF">GCM10009425_04020</name>
</gene>
<evidence type="ECO:0000313" key="4">
    <source>
        <dbReference type="Proteomes" id="UP000616499"/>
    </source>
</evidence>
<dbReference type="PRINTS" id="PR01438">
    <property type="entry name" value="UNVRSLSTRESS"/>
</dbReference>
<dbReference type="CDD" id="cd00293">
    <property type="entry name" value="USP-like"/>
    <property type="match status" value="2"/>
</dbReference>
<dbReference type="PANTHER" id="PTHR46268">
    <property type="entry name" value="STRESS RESPONSE PROTEIN NHAX"/>
    <property type="match status" value="1"/>
</dbReference>
<feature type="domain" description="UspA" evidence="2">
    <location>
        <begin position="13"/>
        <end position="167"/>
    </location>
</feature>
<proteinExistence type="inferred from homology"/>
<dbReference type="SUPFAM" id="SSF52402">
    <property type="entry name" value="Adenine nucleotide alpha hydrolases-like"/>
    <property type="match status" value="2"/>
</dbReference>
<comment type="similarity">
    <text evidence="1">Belongs to the universal stress protein A family.</text>
</comment>
<evidence type="ECO:0000259" key="2">
    <source>
        <dbReference type="Pfam" id="PF00582"/>
    </source>
</evidence>
<name>A0ABQ2GH50_9PSED</name>
<protein>
    <submittedName>
        <fullName evidence="3">Universal stress protein A</fullName>
    </submittedName>
</protein>
<dbReference type="PANTHER" id="PTHR46268:SF6">
    <property type="entry name" value="UNIVERSAL STRESS PROTEIN UP12"/>
    <property type="match status" value="1"/>
</dbReference>